<sequence length="150" mass="16960">MLAALGRLLLNVKNQMMNRAEQNKTTVRRLYEEIIRFGKLEQLETIVDDEFTGIGPGKGAAAFAEAVRELRQGFPDLEWTVHDMLAEGDKVAIRWSWKGTHRGLFRGFPASGKTVTNDANVIYQFRGNKIIRSWLQSDRLGVLQQIGVIS</sequence>
<reference evidence="1 2" key="1">
    <citation type="submission" date="2018-06" db="EMBL/GenBank/DDBJ databases">
        <title>Genomic Encyclopedia of Archaeal and Bacterial Type Strains, Phase II (KMG-II): from individual species to whole genera.</title>
        <authorList>
            <person name="Goeker M."/>
        </authorList>
    </citation>
    <scope>NUCLEOTIDE SEQUENCE [LARGE SCALE GENOMIC DNA]</scope>
    <source>
        <strain evidence="1 2">DSM 21851</strain>
    </source>
</reference>
<dbReference type="GO" id="GO:0016853">
    <property type="term" value="F:isomerase activity"/>
    <property type="evidence" value="ECO:0007669"/>
    <property type="project" value="UniProtKB-KW"/>
</dbReference>
<accession>A0A327X0K5</accession>
<proteinExistence type="predicted"/>
<dbReference type="Proteomes" id="UP000248790">
    <property type="component" value="Unassembled WGS sequence"/>
</dbReference>
<dbReference type="OrthoDB" id="4774596at2"/>
<gene>
    <name evidence="1" type="ORF">LX87_02719</name>
</gene>
<dbReference type="EMBL" id="QLMC01000003">
    <property type="protein sequence ID" value="RAJ97814.1"/>
    <property type="molecule type" value="Genomic_DNA"/>
</dbReference>
<dbReference type="AlphaFoldDB" id="A0A327X0K5"/>
<dbReference type="GO" id="GO:0030638">
    <property type="term" value="P:polyketide metabolic process"/>
    <property type="evidence" value="ECO:0007669"/>
    <property type="project" value="InterPro"/>
</dbReference>
<evidence type="ECO:0000313" key="2">
    <source>
        <dbReference type="Proteomes" id="UP000248790"/>
    </source>
</evidence>
<dbReference type="PANTHER" id="PTHR38436:SF1">
    <property type="entry name" value="ESTER CYCLASE"/>
    <property type="match status" value="1"/>
</dbReference>
<dbReference type="Pfam" id="PF07366">
    <property type="entry name" value="SnoaL"/>
    <property type="match status" value="1"/>
</dbReference>
<dbReference type="InterPro" id="IPR032710">
    <property type="entry name" value="NTF2-like_dom_sf"/>
</dbReference>
<dbReference type="SUPFAM" id="SSF54427">
    <property type="entry name" value="NTF2-like"/>
    <property type="match status" value="1"/>
</dbReference>
<evidence type="ECO:0000313" key="1">
    <source>
        <dbReference type="EMBL" id="RAJ97814.1"/>
    </source>
</evidence>
<name>A0A327X0K5_LARAB</name>
<dbReference type="Gene3D" id="3.10.450.50">
    <property type="match status" value="1"/>
</dbReference>
<keyword evidence="1" id="KW-0413">Isomerase</keyword>
<comment type="caution">
    <text evidence="1">The sequence shown here is derived from an EMBL/GenBank/DDBJ whole genome shotgun (WGS) entry which is preliminary data.</text>
</comment>
<organism evidence="1 2">
    <name type="scientific">Larkinella arboricola</name>
    <dbReference type="NCBI Taxonomy" id="643671"/>
    <lineage>
        <taxon>Bacteria</taxon>
        <taxon>Pseudomonadati</taxon>
        <taxon>Bacteroidota</taxon>
        <taxon>Cytophagia</taxon>
        <taxon>Cytophagales</taxon>
        <taxon>Spirosomataceae</taxon>
        <taxon>Larkinella</taxon>
    </lineage>
</organism>
<keyword evidence="2" id="KW-1185">Reference proteome</keyword>
<protein>
    <submittedName>
        <fullName evidence="1">Steroid delta-isomerase-like uncharacterized protein</fullName>
    </submittedName>
</protein>
<dbReference type="InterPro" id="IPR009959">
    <property type="entry name" value="Cyclase_SnoaL-like"/>
</dbReference>
<dbReference type="PANTHER" id="PTHR38436">
    <property type="entry name" value="POLYKETIDE CYCLASE SNOAL-LIKE DOMAIN"/>
    <property type="match status" value="1"/>
</dbReference>